<accession>A0A0N4VGN5</accession>
<evidence type="ECO:0000313" key="3">
    <source>
        <dbReference type="WBParaSite" id="EVEC_0000996701-mRNA-1"/>
    </source>
</evidence>
<dbReference type="Proteomes" id="UP000274131">
    <property type="component" value="Unassembled WGS sequence"/>
</dbReference>
<evidence type="ECO:0000313" key="1">
    <source>
        <dbReference type="EMBL" id="VDD94580.1"/>
    </source>
</evidence>
<gene>
    <name evidence="1" type="ORF">EVEC_LOCUS9331</name>
</gene>
<proteinExistence type="predicted"/>
<dbReference type="WBParaSite" id="EVEC_0000996701-mRNA-1">
    <property type="protein sequence ID" value="EVEC_0000996701-mRNA-1"/>
    <property type="gene ID" value="EVEC_0000996701"/>
</dbReference>
<protein>
    <submittedName>
        <fullName evidence="3">PH domain-containing protein</fullName>
    </submittedName>
</protein>
<evidence type="ECO:0000313" key="2">
    <source>
        <dbReference type="Proteomes" id="UP000274131"/>
    </source>
</evidence>
<reference evidence="3" key="1">
    <citation type="submission" date="2017-02" db="UniProtKB">
        <authorList>
            <consortium name="WormBaseParasite"/>
        </authorList>
    </citation>
    <scope>IDENTIFICATION</scope>
</reference>
<name>A0A0N4VGN5_ENTVE</name>
<dbReference type="AlphaFoldDB" id="A0A0N4VGN5"/>
<dbReference type="EMBL" id="UXUI01009968">
    <property type="protein sequence ID" value="VDD94580.1"/>
    <property type="molecule type" value="Genomic_DNA"/>
</dbReference>
<organism evidence="3">
    <name type="scientific">Enterobius vermicularis</name>
    <name type="common">Human pinworm</name>
    <dbReference type="NCBI Taxonomy" id="51028"/>
    <lineage>
        <taxon>Eukaryota</taxon>
        <taxon>Metazoa</taxon>
        <taxon>Ecdysozoa</taxon>
        <taxon>Nematoda</taxon>
        <taxon>Chromadorea</taxon>
        <taxon>Rhabditida</taxon>
        <taxon>Spirurina</taxon>
        <taxon>Oxyuridomorpha</taxon>
        <taxon>Oxyuroidea</taxon>
        <taxon>Oxyuridae</taxon>
        <taxon>Enterobius</taxon>
    </lineage>
</organism>
<keyword evidence="2" id="KW-1185">Reference proteome</keyword>
<sequence length="86" mass="9531">MSKPQVALRDSRVEKDDWISAVVSKKKCMIGAIVVKRMAVDVDVVGGLVYFSSVSLVVHDETRVGLGRDFFCSEFCGREITAFECL</sequence>
<reference evidence="1 2" key="2">
    <citation type="submission" date="2018-10" db="EMBL/GenBank/DDBJ databases">
        <authorList>
            <consortium name="Pathogen Informatics"/>
        </authorList>
    </citation>
    <scope>NUCLEOTIDE SEQUENCE [LARGE SCALE GENOMIC DNA]</scope>
</reference>